<reference evidence="7 8" key="1">
    <citation type="submission" date="2019-08" db="EMBL/GenBank/DDBJ databases">
        <authorList>
            <person name="Kuhnert P."/>
        </authorList>
    </citation>
    <scope>NUCLEOTIDE SEQUENCE [LARGE SCALE GENOMIC DNA]</scope>
    <source>
        <strain evidence="7 8">B36.5</strain>
    </source>
</reference>
<keyword evidence="2" id="KW-0680">Restriction system</keyword>
<evidence type="ECO:0000313" key="8">
    <source>
        <dbReference type="Proteomes" id="UP000323594"/>
    </source>
</evidence>
<evidence type="ECO:0000256" key="2">
    <source>
        <dbReference type="ARBA" id="ARBA00022747"/>
    </source>
</evidence>
<keyword evidence="1" id="KW-0540">Nuclease</keyword>
<dbReference type="GO" id="GO:0009036">
    <property type="term" value="F:type II site-specific deoxyribonuclease activity"/>
    <property type="evidence" value="ECO:0007669"/>
    <property type="project" value="InterPro"/>
</dbReference>
<evidence type="ECO:0000256" key="6">
    <source>
        <dbReference type="ARBA" id="ARBA00093790"/>
    </source>
</evidence>
<evidence type="ECO:0000256" key="1">
    <source>
        <dbReference type="ARBA" id="ARBA00022722"/>
    </source>
</evidence>
<accession>A0AAE6M816</accession>
<evidence type="ECO:0000256" key="3">
    <source>
        <dbReference type="ARBA" id="ARBA00022759"/>
    </source>
</evidence>
<dbReference type="InterPro" id="IPR019045">
    <property type="entry name" value="Restrct_endonuc_II_HinfI"/>
</dbReference>
<name>A0AAE6M816_TREPH</name>
<dbReference type="Pfam" id="PF09520">
    <property type="entry name" value="RE_TdeIII"/>
    <property type="match status" value="1"/>
</dbReference>
<gene>
    <name evidence="7" type="ORF">FUT82_16370</name>
</gene>
<comment type="catalytic activity">
    <reaction evidence="5">
        <text>Endonucleolytic cleavage of DNA to give specific double-stranded fragments with terminal 5'-phosphates.</text>
        <dbReference type="EC" id="3.1.21.4"/>
    </reaction>
</comment>
<evidence type="ECO:0000256" key="5">
    <source>
        <dbReference type="ARBA" id="ARBA00093760"/>
    </source>
</evidence>
<dbReference type="REBASE" id="373573">
    <property type="entry name" value="TphB365ORF16375P"/>
</dbReference>
<dbReference type="GO" id="GO:0009307">
    <property type="term" value="P:DNA restriction-modification system"/>
    <property type="evidence" value="ECO:0007669"/>
    <property type="project" value="InterPro"/>
</dbReference>
<dbReference type="GO" id="GO:0003677">
    <property type="term" value="F:DNA binding"/>
    <property type="evidence" value="ECO:0007669"/>
    <property type="project" value="InterPro"/>
</dbReference>
<keyword evidence="4" id="KW-0378">Hydrolase</keyword>
<organism evidence="7 8">
    <name type="scientific">Treponema phagedenis</name>
    <dbReference type="NCBI Taxonomy" id="162"/>
    <lineage>
        <taxon>Bacteria</taxon>
        <taxon>Pseudomonadati</taxon>
        <taxon>Spirochaetota</taxon>
        <taxon>Spirochaetia</taxon>
        <taxon>Spirochaetales</taxon>
        <taxon>Treponemataceae</taxon>
        <taxon>Treponema</taxon>
    </lineage>
</organism>
<sequence>MALLKTQHAEISAILKQALRNKFKNYNPEPNVMPFHTRLLGKDRMALFSFIHSLNTNFGTSIFEPVAKALAASSFKEVKTQAVAGTKISEKAQHVIQDIMDKLTAADARPNKAKEIEAIRKVCQEGNLHTVKPTKVDLWLRSDDNQLYFFDIKTAKPNKGGFKEFKRTMLEWVGCVLAENPKAKIHTLIAIPYNPYEPKPYSRWTMAGMLDLENELKVAEEFWDFLGGAGAYTDLLAIFEQVGIELREEIDEYFEKYKDM</sequence>
<keyword evidence="3 7" id="KW-0255">Endonuclease</keyword>
<dbReference type="EMBL" id="CP042817">
    <property type="protein sequence ID" value="QEJ99406.1"/>
    <property type="molecule type" value="Genomic_DNA"/>
</dbReference>
<protein>
    <recommendedName>
        <fullName evidence="6">type II site-specific deoxyribonuclease</fullName>
        <ecNumber evidence="6">3.1.21.4</ecNumber>
    </recommendedName>
</protein>
<dbReference type="RefSeq" id="WP_024752878.1">
    <property type="nucleotide sequence ID" value="NZ_CP042813.1"/>
</dbReference>
<proteinExistence type="predicted"/>
<evidence type="ECO:0000256" key="4">
    <source>
        <dbReference type="ARBA" id="ARBA00022801"/>
    </source>
</evidence>
<dbReference type="Proteomes" id="UP000323594">
    <property type="component" value="Chromosome"/>
</dbReference>
<dbReference type="AlphaFoldDB" id="A0AAE6M816"/>
<evidence type="ECO:0000313" key="7">
    <source>
        <dbReference type="EMBL" id="QEJ99406.1"/>
    </source>
</evidence>
<dbReference type="EC" id="3.1.21.4" evidence="6"/>